<proteinExistence type="predicted"/>
<feature type="domain" description="DUF1990" evidence="2">
    <location>
        <begin position="35"/>
        <end position="125"/>
    </location>
</feature>
<dbReference type="InterPro" id="IPR018960">
    <property type="entry name" value="DUF1990"/>
</dbReference>
<gene>
    <name evidence="3" type="ORF">C2E21_3079</name>
</gene>
<dbReference type="Proteomes" id="UP000239899">
    <property type="component" value="Unassembled WGS sequence"/>
</dbReference>
<sequence length="296" mass="31358">MPALQIGPFFLGPPSTEQRAAVEASASSSTFSFPHVGVTRTAPPLPEAVAAQGWTLDHNRVQLGRGQAAYRKAQRLLQQWRHFDLGWASVNAPPVKQGAPVVVTARTLLCWSCNPLRISFVEEGALRPGQLQPWAGANRSGAGAKNGKSSKGSGSSGGSSGGSGSSRKNGNVAAASSSDASSSSSSSDPLARLLGVLTRGAGSRAAQQQQQAAVVRAPRGRRYAFAHTTLAGHQISGEERFAVAWNHEDDSVWYEIYTLSRPGSWITAATHPLLRAFQRKFAADSMAAMQREMLKP</sequence>
<feature type="compositionally biased region" description="Gly residues" evidence="1">
    <location>
        <begin position="154"/>
        <end position="164"/>
    </location>
</feature>
<dbReference type="EMBL" id="LHPG02000005">
    <property type="protein sequence ID" value="PRW58114.1"/>
    <property type="molecule type" value="Genomic_DNA"/>
</dbReference>
<evidence type="ECO:0000256" key="1">
    <source>
        <dbReference type="SAM" id="MobiDB-lite"/>
    </source>
</evidence>
<evidence type="ECO:0000313" key="3">
    <source>
        <dbReference type="EMBL" id="PRW58114.1"/>
    </source>
</evidence>
<feature type="domain" description="DUF1990" evidence="2">
    <location>
        <begin position="202"/>
        <end position="287"/>
    </location>
</feature>
<dbReference type="OrthoDB" id="46304at2759"/>
<dbReference type="AlphaFoldDB" id="A0A2P6TVM3"/>
<evidence type="ECO:0000313" key="4">
    <source>
        <dbReference type="Proteomes" id="UP000239899"/>
    </source>
</evidence>
<evidence type="ECO:0000259" key="2">
    <source>
        <dbReference type="Pfam" id="PF09348"/>
    </source>
</evidence>
<name>A0A2P6TVM3_CHLSO</name>
<organism evidence="3 4">
    <name type="scientific">Chlorella sorokiniana</name>
    <name type="common">Freshwater green alga</name>
    <dbReference type="NCBI Taxonomy" id="3076"/>
    <lineage>
        <taxon>Eukaryota</taxon>
        <taxon>Viridiplantae</taxon>
        <taxon>Chlorophyta</taxon>
        <taxon>core chlorophytes</taxon>
        <taxon>Trebouxiophyceae</taxon>
        <taxon>Chlorellales</taxon>
        <taxon>Chlorellaceae</taxon>
        <taxon>Chlorella clade</taxon>
        <taxon>Chlorella</taxon>
    </lineage>
</organism>
<keyword evidence="4" id="KW-1185">Reference proteome</keyword>
<feature type="compositionally biased region" description="Low complexity" evidence="1">
    <location>
        <begin position="165"/>
        <end position="188"/>
    </location>
</feature>
<dbReference type="PANTHER" id="PTHR34202:SF1">
    <property type="entry name" value="UPF0548 PROTEIN"/>
    <property type="match status" value="1"/>
</dbReference>
<protein>
    <recommendedName>
        <fullName evidence="2">DUF1990 domain-containing protein</fullName>
    </recommendedName>
</protein>
<dbReference type="Pfam" id="PF09348">
    <property type="entry name" value="DUF1990"/>
    <property type="match status" value="2"/>
</dbReference>
<accession>A0A2P6TVM3</accession>
<feature type="region of interest" description="Disordered" evidence="1">
    <location>
        <begin position="132"/>
        <end position="188"/>
    </location>
</feature>
<reference evidence="3 4" key="1">
    <citation type="journal article" date="2018" name="Plant J.">
        <title>Genome sequences of Chlorella sorokiniana UTEX 1602 and Micractinium conductrix SAG 241.80: implications to maltose excretion by a green alga.</title>
        <authorList>
            <person name="Arriola M.B."/>
            <person name="Velmurugan N."/>
            <person name="Zhang Y."/>
            <person name="Plunkett M.H."/>
            <person name="Hondzo H."/>
            <person name="Barney B.M."/>
        </authorList>
    </citation>
    <scope>NUCLEOTIDE SEQUENCE [LARGE SCALE GENOMIC DNA]</scope>
    <source>
        <strain evidence="4">UTEX 1602</strain>
    </source>
</reference>
<comment type="caution">
    <text evidence="3">The sequence shown here is derived from an EMBL/GenBank/DDBJ whole genome shotgun (WGS) entry which is preliminary data.</text>
</comment>
<feature type="compositionally biased region" description="Low complexity" evidence="1">
    <location>
        <begin position="139"/>
        <end position="153"/>
    </location>
</feature>
<dbReference type="PANTHER" id="PTHR34202">
    <property type="entry name" value="UPF0548 PROTEIN"/>
    <property type="match status" value="1"/>
</dbReference>